<gene>
    <name evidence="1" type="ORF">NNJEOMEG_01072</name>
</gene>
<dbReference type="Proteomes" id="UP000494245">
    <property type="component" value="Unassembled WGS sequence"/>
</dbReference>
<dbReference type="EMBL" id="BLTE01000003">
    <property type="protein sequence ID" value="GFK93241.1"/>
    <property type="molecule type" value="Genomic_DNA"/>
</dbReference>
<accession>A0A6V8LRR1</accession>
<dbReference type="AlphaFoldDB" id="A0A6V8LRR1"/>
<protein>
    <submittedName>
        <fullName evidence="1">Uncharacterized protein</fullName>
    </submittedName>
</protein>
<evidence type="ECO:0000313" key="2">
    <source>
        <dbReference type="Proteomes" id="UP000494245"/>
    </source>
</evidence>
<sequence length="1009" mass="112384">MRHGARTLEDRLLFDRKDHELLGIVHDVLGREDLSGVKHLLTPYLHPRGIKETAASQGLRTAYAAANLLGSLEIGKAHDRINALRALQAEAMSTAATHLKRNTARVLMQIMKELVRTEGDPRRQLELARDFRAAATGKPRVVARQLRQSHLALMPEEWNQVSFDNHVHDANTKGRKSATHLIMDAWIKGIRHLTVIYYNFVPEGAAEELLSAAEIMGITVRIGIEFQTRYREKQAKIIWVPRGFSGRSDFLAFLRHEEVVRFMSQGQRLAQLQQEQLLHVLGAFNDTVLPDFNSYFGLNAQPFGAEGFLAAVGSGQASLVHLGKYLHAGLMPHLQARHQTLEAELAAAAPDDRTAIAELMEELDLLDADALMDDYLESLVSREIPDDGEAAPLYCASQGPMQLIEEVTRLRAGNRFILNLCCLDSEDVLDILRLCRGRITHLETVNLRNSAMGQANDPVEIARLQHLMNRQSLIPLKRWVLGRMDALRASDAPEAPARLERLETALRALPSLHAQYRDRPLRTSMGSDSTGQSCRGYGMGMVARETLPPAARKASWAFTRDAGRAMVVGLRVDPRTVREPRESSHTSLDSLYAWARRTRGMRWLGFKAREEFKSRGFFPARPGESNILIMGGVKKGCGNALGRQAQADPAPRKGLSWTYLTTGLKNTLKVLAGFLPAMLTFLLTKDWWVLSWFGAVIWFAITGLRNVIQSVLGGGGISRTPLLKWNDYVSVDRLCESLMFTGFSVPLLDFFVKTLFLDRGLGVSVATSPTLLYTVMAMVNGLYICSHNLYRGLPRKAAFLNLLRSAFSIPLAMGFSAALGAAISAHDPSLADPILQQWAAVISKLASDCVAGIIEGLADRESNMAQRLGDYRDKIEQMLAVQEKLEILHPTVDGLDILAEPKRFVADVGKDRPDLVNAVIVNSLDFLYFWMYQPRGRQALARVLAEMDPKTRQIFSHSQQVLVRKREISQLFLDGLLGKNFSKGLAFYLDHSEGYLEALEELAPLERGA</sequence>
<reference evidence="1 2" key="1">
    <citation type="submission" date="2020-04" db="EMBL/GenBank/DDBJ databases">
        <authorList>
            <consortium name="Desulfovibrio sp. FSS-1 genome sequencing consortium"/>
            <person name="Shimoshige H."/>
            <person name="Kobayashi H."/>
            <person name="Maekawa T."/>
        </authorList>
    </citation>
    <scope>NUCLEOTIDE SEQUENCE [LARGE SCALE GENOMIC DNA]</scope>
    <source>
        <strain evidence="1 2">SIID29052-01</strain>
    </source>
</reference>
<reference evidence="1 2" key="2">
    <citation type="submission" date="2020-05" db="EMBL/GenBank/DDBJ databases">
        <title>Draft genome sequence of Desulfovibrio sp. strainFSS-1.</title>
        <authorList>
            <person name="Shimoshige H."/>
            <person name="Kobayashi H."/>
            <person name="Maekawa T."/>
        </authorList>
    </citation>
    <scope>NUCLEOTIDE SEQUENCE [LARGE SCALE GENOMIC DNA]</scope>
    <source>
        <strain evidence="1 2">SIID29052-01</strain>
    </source>
</reference>
<name>A0A6V8LRR1_9BACT</name>
<comment type="caution">
    <text evidence="1">The sequence shown here is derived from an EMBL/GenBank/DDBJ whole genome shotgun (WGS) entry which is preliminary data.</text>
</comment>
<dbReference type="RefSeq" id="WP_173082053.1">
    <property type="nucleotide sequence ID" value="NZ_BLTE01000003.1"/>
</dbReference>
<evidence type="ECO:0000313" key="1">
    <source>
        <dbReference type="EMBL" id="GFK93241.1"/>
    </source>
</evidence>
<organism evidence="1 2">
    <name type="scientific">Fundidesulfovibrio magnetotacticus</name>
    <dbReference type="NCBI Taxonomy" id="2730080"/>
    <lineage>
        <taxon>Bacteria</taxon>
        <taxon>Pseudomonadati</taxon>
        <taxon>Thermodesulfobacteriota</taxon>
        <taxon>Desulfovibrionia</taxon>
        <taxon>Desulfovibrionales</taxon>
        <taxon>Desulfovibrionaceae</taxon>
        <taxon>Fundidesulfovibrio</taxon>
    </lineage>
</organism>
<keyword evidence="2" id="KW-1185">Reference proteome</keyword>
<proteinExistence type="predicted"/>